<keyword evidence="3" id="KW-0863">Zinc-finger</keyword>
<dbReference type="PROSITE" id="PS50966">
    <property type="entry name" value="ZF_SWIM"/>
    <property type="match status" value="1"/>
</dbReference>
<gene>
    <name evidence="5" type="ORF">ABMA27_010484</name>
</gene>
<keyword evidence="3" id="KW-0862">Zinc</keyword>
<keyword evidence="2" id="KW-0479">Metal-binding</keyword>
<evidence type="ECO:0000313" key="5">
    <source>
        <dbReference type="EMBL" id="KAL0860177.1"/>
    </source>
</evidence>
<evidence type="ECO:0000256" key="3">
    <source>
        <dbReference type="PROSITE-ProRule" id="PRU00325"/>
    </source>
</evidence>
<comment type="cofactor">
    <cofactor evidence="1">
        <name>a divalent metal cation</name>
        <dbReference type="ChEBI" id="CHEBI:60240"/>
    </cofactor>
</comment>
<dbReference type="Proteomes" id="UP001549920">
    <property type="component" value="Unassembled WGS sequence"/>
</dbReference>
<dbReference type="InterPro" id="IPR027806">
    <property type="entry name" value="HARBI1_dom"/>
</dbReference>
<protein>
    <recommendedName>
        <fullName evidence="4">SWIM-type domain-containing protein</fullName>
    </recommendedName>
</protein>
<organism evidence="5 6">
    <name type="scientific">Loxostege sticticalis</name>
    <name type="common">Beet webworm moth</name>
    <dbReference type="NCBI Taxonomy" id="481309"/>
    <lineage>
        <taxon>Eukaryota</taxon>
        <taxon>Metazoa</taxon>
        <taxon>Ecdysozoa</taxon>
        <taxon>Arthropoda</taxon>
        <taxon>Hexapoda</taxon>
        <taxon>Insecta</taxon>
        <taxon>Pterygota</taxon>
        <taxon>Neoptera</taxon>
        <taxon>Endopterygota</taxon>
        <taxon>Lepidoptera</taxon>
        <taxon>Glossata</taxon>
        <taxon>Ditrysia</taxon>
        <taxon>Pyraloidea</taxon>
        <taxon>Crambidae</taxon>
        <taxon>Pyraustinae</taxon>
        <taxon>Loxostege</taxon>
    </lineage>
</organism>
<feature type="domain" description="SWIM-type" evidence="4">
    <location>
        <begin position="423"/>
        <end position="461"/>
    </location>
</feature>
<comment type="caution">
    <text evidence="5">The sequence shown here is derived from an EMBL/GenBank/DDBJ whole genome shotgun (WGS) entry which is preliminary data.</text>
</comment>
<reference evidence="5 6" key="1">
    <citation type="submission" date="2024-06" db="EMBL/GenBank/DDBJ databases">
        <title>A chromosome-level genome assembly of beet webworm, Loxostege sticticalis.</title>
        <authorList>
            <person name="Zhang Y."/>
        </authorList>
    </citation>
    <scope>NUCLEOTIDE SEQUENCE [LARGE SCALE GENOMIC DNA]</scope>
    <source>
        <strain evidence="5">AQ026</strain>
        <tissue evidence="5">Whole body</tissue>
    </source>
</reference>
<dbReference type="InterPro" id="IPR007527">
    <property type="entry name" value="Znf_SWIM"/>
</dbReference>
<sequence length="486" mass="55924">MSDELLHFWIGLTKQKFEDLYSELPRLSSIRNGKVALGAYLLKLRTGDSDQRISTLLNIPRTTLMRLMGKARDILNEDFVSRNLGTNNITRAEISERNLIIPNGLFGGEDRKPIVIIDGTYLYVQKSSNYMYQKDTYSLHKYRNLMKPFLIVCSDGYIVDVLGPYPATTSDATIMSNEFSSETKPLRQYFQQGDVFILDRGFRDCVPLLRSCNYSVHMPASLQEGETQLSTNAANRSRSVTVCRWVVEAVNGIFKQSFKLLRHEFFNRASKHAMTDFRIAAAIINKFHLRVRDREDAVQILNIINEKMLTENKLADFVIQNNLNRRRTDFLNINVNVDNIPFPRIEYSELILIACGTYQLKQARSYYGEHIRGDGSYTIEVCRDTAGNLLEGYPIPSANCRLLRGKIHSRHISRKIYFVCISYGTNVNGREAIKQYYCNCMVGRRTVGCCAHIMTVLWFLSWARHQEHLSPPAQFLDHILLTYESD</sequence>
<evidence type="ECO:0000256" key="1">
    <source>
        <dbReference type="ARBA" id="ARBA00001968"/>
    </source>
</evidence>
<evidence type="ECO:0000259" key="4">
    <source>
        <dbReference type="PROSITE" id="PS50966"/>
    </source>
</evidence>
<proteinExistence type="predicted"/>
<name>A0ABR3H5T2_LOXSC</name>
<dbReference type="Pfam" id="PF13359">
    <property type="entry name" value="DDE_Tnp_4"/>
    <property type="match status" value="1"/>
</dbReference>
<accession>A0ABR3H5T2</accession>
<evidence type="ECO:0000313" key="6">
    <source>
        <dbReference type="Proteomes" id="UP001549920"/>
    </source>
</evidence>
<keyword evidence="6" id="KW-1185">Reference proteome</keyword>
<evidence type="ECO:0000256" key="2">
    <source>
        <dbReference type="ARBA" id="ARBA00022723"/>
    </source>
</evidence>
<dbReference type="EMBL" id="JBEUOH010000026">
    <property type="protein sequence ID" value="KAL0860177.1"/>
    <property type="molecule type" value="Genomic_DNA"/>
</dbReference>